<keyword evidence="4" id="KW-1185">Reference proteome</keyword>
<feature type="compositionally biased region" description="Low complexity" evidence="1">
    <location>
        <begin position="347"/>
        <end position="377"/>
    </location>
</feature>
<feature type="compositionally biased region" description="Gly residues" evidence="1">
    <location>
        <begin position="400"/>
        <end position="412"/>
    </location>
</feature>
<feature type="region of interest" description="Disordered" evidence="1">
    <location>
        <begin position="340"/>
        <end position="503"/>
    </location>
</feature>
<proteinExistence type="predicted"/>
<feature type="compositionally biased region" description="Low complexity" evidence="1">
    <location>
        <begin position="413"/>
        <end position="431"/>
    </location>
</feature>
<gene>
    <name evidence="3" type="ORF">H1B27_27090</name>
</gene>
<feature type="compositionally biased region" description="Pro residues" evidence="1">
    <location>
        <begin position="91"/>
        <end position="101"/>
    </location>
</feature>
<protein>
    <submittedName>
        <fullName evidence="3">FecR domain-containing protein</fullName>
    </submittedName>
</protein>
<feature type="compositionally biased region" description="Low complexity" evidence="1">
    <location>
        <begin position="443"/>
        <end position="459"/>
    </location>
</feature>
<reference evidence="3 4" key="1">
    <citation type="submission" date="2020-07" db="EMBL/GenBank/DDBJ databases">
        <title>Bradyrhizobium diversity isolated from nodules of indigenous legumes of Western Australia.</title>
        <authorList>
            <person name="Klepa M.S."/>
        </authorList>
    </citation>
    <scope>NUCLEOTIDE SEQUENCE [LARGE SCALE GENOMIC DNA]</scope>
    <source>
        <strain evidence="3 4">CNPSo 4019</strain>
    </source>
</reference>
<evidence type="ECO:0000313" key="4">
    <source>
        <dbReference type="Proteomes" id="UP001194539"/>
    </source>
</evidence>
<sequence length="503" mass="52987">MTSKKATPHSGRTWLSNTPSPAKHVHPPFSQARLISAALASRSHRNFLVTSLVAWRRFALALVLLALPLAGSNAARAFEAIEFAQAQPQVQPIPAPSPTPAASPTQAADAQPAAVEPIGNVATVTGIATVIRDKNSYPLRVRDDIYLNDVVQTSSNSALGITFNDATTFNLSASARITIDNYVYEDSGRQNSAIFDVGKGTVAFVAAAVAKTGDMKITTPTATLGIRGTTGVVEVPEGAAASRASNVNIKLYPDADGRVGHIDVDDRSSGTRLGALTQPSSGFAIRPGAGGAGGVMRFAAVPITIPAQQIARDRGFVSQVHLAQTTGRQIVTEQRDFRRANPGALSRIPRPVQPQQQQLRPNTPTGQQRPNGQPGQNIRPGRQQPGTPDRQGAPPPRRQGQGGAVQPGGRRAGQGQQQGQQQGAGRPTGAPRRGEATQPGAAPQTRPQRGGRMQPQPGGIVPPQPGQPAAAQQPGMQRPGGFQQRLTPPRRPAPSPKERKERR</sequence>
<comment type="caution">
    <text evidence="3">The sequence shown here is derived from an EMBL/GenBank/DDBJ whole genome shotgun (WGS) entry which is preliminary data.</text>
</comment>
<dbReference type="InterPro" id="IPR006860">
    <property type="entry name" value="FecR"/>
</dbReference>
<dbReference type="Proteomes" id="UP001194539">
    <property type="component" value="Unassembled WGS sequence"/>
</dbReference>
<evidence type="ECO:0000256" key="1">
    <source>
        <dbReference type="SAM" id="MobiDB-lite"/>
    </source>
</evidence>
<name>A0ABS0P9F3_9BRAD</name>
<evidence type="ECO:0000259" key="2">
    <source>
        <dbReference type="Pfam" id="PF04773"/>
    </source>
</evidence>
<dbReference type="Pfam" id="PF04773">
    <property type="entry name" value="FecR"/>
    <property type="match status" value="1"/>
</dbReference>
<feature type="domain" description="FecR protein" evidence="2">
    <location>
        <begin position="149"/>
        <end position="234"/>
    </location>
</feature>
<feature type="region of interest" description="Disordered" evidence="1">
    <location>
        <begin position="90"/>
        <end position="110"/>
    </location>
</feature>
<evidence type="ECO:0000313" key="3">
    <source>
        <dbReference type="EMBL" id="MBH5389920.1"/>
    </source>
</evidence>
<accession>A0ABS0P9F3</accession>
<dbReference type="PANTHER" id="PTHR38731:SF1">
    <property type="entry name" value="FECR PROTEIN DOMAIN-CONTAINING PROTEIN"/>
    <property type="match status" value="1"/>
</dbReference>
<organism evidence="3 4">
    <name type="scientific">Bradyrhizobium diversitatis</name>
    <dbReference type="NCBI Taxonomy" id="2755406"/>
    <lineage>
        <taxon>Bacteria</taxon>
        <taxon>Pseudomonadati</taxon>
        <taxon>Pseudomonadota</taxon>
        <taxon>Alphaproteobacteria</taxon>
        <taxon>Hyphomicrobiales</taxon>
        <taxon>Nitrobacteraceae</taxon>
        <taxon>Bradyrhizobium</taxon>
    </lineage>
</organism>
<feature type="region of interest" description="Disordered" evidence="1">
    <location>
        <begin position="1"/>
        <end position="25"/>
    </location>
</feature>
<dbReference type="PANTHER" id="PTHR38731">
    <property type="entry name" value="LIPL45-RELATED LIPOPROTEIN-RELATED"/>
    <property type="match status" value="1"/>
</dbReference>
<dbReference type="EMBL" id="JACEGD010000027">
    <property type="protein sequence ID" value="MBH5389920.1"/>
    <property type="molecule type" value="Genomic_DNA"/>
</dbReference>
<feature type="compositionally biased region" description="Low complexity" evidence="1">
    <location>
        <begin position="467"/>
        <end position="481"/>
    </location>
</feature>